<dbReference type="Proteomes" id="UP000499080">
    <property type="component" value="Unassembled WGS sequence"/>
</dbReference>
<evidence type="ECO:0000313" key="2">
    <source>
        <dbReference type="EMBL" id="GBN78092.1"/>
    </source>
</evidence>
<keyword evidence="3" id="KW-1185">Reference proteome</keyword>
<evidence type="ECO:0000313" key="3">
    <source>
        <dbReference type="Proteomes" id="UP000499080"/>
    </source>
</evidence>
<feature type="compositionally biased region" description="Basic and acidic residues" evidence="1">
    <location>
        <begin position="311"/>
        <end position="322"/>
    </location>
</feature>
<protein>
    <recommendedName>
        <fullName evidence="4">Pre-C2HC domain-containing protein</fullName>
    </recommendedName>
</protein>
<dbReference type="OrthoDB" id="6472513at2759"/>
<evidence type="ECO:0000256" key="1">
    <source>
        <dbReference type="SAM" id="MobiDB-lite"/>
    </source>
</evidence>
<comment type="caution">
    <text evidence="2">The sequence shown here is derived from an EMBL/GenBank/DDBJ whole genome shotgun (WGS) entry which is preliminary data.</text>
</comment>
<feature type="region of interest" description="Disordered" evidence="1">
    <location>
        <begin position="294"/>
        <end position="330"/>
    </location>
</feature>
<sequence>MPYAQLKRLSHLQDGWGRCMSLESRAVIGYISRNNRITKATAGLDYYNAKKSSQSPEDVTPPTEFENKYQCLVEEKAKEKPYTVTISLKPQENYKHILKETVEKFPVTENRWLYGYINIEPTSEECRVQFLTLLNNKKAKYLLNESSEDTPIKIEFKGLSEETDTHVIVEELTRRGYTVNRISQMKKLRPLFLLEIKKIGKYMNIYNERDLCYFKTKIETCKRKAKATICFNCAGYYHAARKCHLRPKCIKCGGEHATRDCSIKEKIAEPKCVNCGETMHLSVWKGYKAIPVMPGPATRQPRKTDAQASNKDTREGEKKSPQQEENTTEVIAGLTDIKDSSCLSLRDHKYLIQEFPTIIEAAKKCKQVKTKDHA</sequence>
<dbReference type="AlphaFoldDB" id="A0A4Y2RQI9"/>
<dbReference type="EMBL" id="BGPR01018037">
    <property type="protein sequence ID" value="GBN78092.1"/>
    <property type="molecule type" value="Genomic_DNA"/>
</dbReference>
<organism evidence="2 3">
    <name type="scientific">Araneus ventricosus</name>
    <name type="common">Orbweaver spider</name>
    <name type="synonym">Epeira ventricosa</name>
    <dbReference type="NCBI Taxonomy" id="182803"/>
    <lineage>
        <taxon>Eukaryota</taxon>
        <taxon>Metazoa</taxon>
        <taxon>Ecdysozoa</taxon>
        <taxon>Arthropoda</taxon>
        <taxon>Chelicerata</taxon>
        <taxon>Arachnida</taxon>
        <taxon>Araneae</taxon>
        <taxon>Araneomorphae</taxon>
        <taxon>Entelegynae</taxon>
        <taxon>Araneoidea</taxon>
        <taxon>Araneidae</taxon>
        <taxon>Araneus</taxon>
    </lineage>
</organism>
<evidence type="ECO:0008006" key="4">
    <source>
        <dbReference type="Google" id="ProtNLM"/>
    </source>
</evidence>
<gene>
    <name evidence="2" type="ORF">AVEN_219432_1</name>
</gene>
<reference evidence="2 3" key="1">
    <citation type="journal article" date="2019" name="Sci. Rep.">
        <title>Orb-weaving spider Araneus ventricosus genome elucidates the spidroin gene catalogue.</title>
        <authorList>
            <person name="Kono N."/>
            <person name="Nakamura H."/>
            <person name="Ohtoshi R."/>
            <person name="Moran D.A.P."/>
            <person name="Shinohara A."/>
            <person name="Yoshida Y."/>
            <person name="Fujiwara M."/>
            <person name="Mori M."/>
            <person name="Tomita M."/>
            <person name="Arakawa K."/>
        </authorList>
    </citation>
    <scope>NUCLEOTIDE SEQUENCE [LARGE SCALE GENOMIC DNA]</scope>
</reference>
<accession>A0A4Y2RQI9</accession>
<name>A0A4Y2RQI9_ARAVE</name>
<proteinExistence type="predicted"/>